<proteinExistence type="predicted"/>
<dbReference type="AlphaFoldDB" id="A0A6H0JJ67"/>
<protein>
    <submittedName>
        <fullName evidence="2">Uncharacterized protein</fullName>
    </submittedName>
</protein>
<dbReference type="RefSeq" id="WP_170869484.1">
    <property type="nucleotide sequence ID" value="NZ_CAXODU010000144.1"/>
</dbReference>
<feature type="transmembrane region" description="Helical" evidence="1">
    <location>
        <begin position="16"/>
        <end position="35"/>
    </location>
</feature>
<feature type="transmembrane region" description="Helical" evidence="1">
    <location>
        <begin position="47"/>
        <end position="68"/>
    </location>
</feature>
<feature type="transmembrane region" description="Helical" evidence="1">
    <location>
        <begin position="80"/>
        <end position="99"/>
    </location>
</feature>
<name>A0A6H0JJ67_PSEAI</name>
<accession>A0A6H0JJ67</accession>
<sequence length="139" mass="15548">MRLFSVAWNNYRYSRIVPILLTTVVVGLVVTLLFVKGATMFMEGSLLSVALSFLAFCFAISLLSTWWLKVKELYARPADNLWLSVIAVIVVFTGIYIDYGPNGKHVGETLALMPGYMLDQLVPGFTDEINRAARDTRGH</sequence>
<keyword evidence="1" id="KW-0812">Transmembrane</keyword>
<keyword evidence="1" id="KW-1133">Transmembrane helix</keyword>
<organism evidence="2">
    <name type="scientific">Pseudomonas aeruginosa</name>
    <dbReference type="NCBI Taxonomy" id="287"/>
    <lineage>
        <taxon>Bacteria</taxon>
        <taxon>Pseudomonadati</taxon>
        <taxon>Pseudomonadota</taxon>
        <taxon>Gammaproteobacteria</taxon>
        <taxon>Pseudomonadales</taxon>
        <taxon>Pseudomonadaceae</taxon>
        <taxon>Pseudomonas</taxon>
    </lineage>
</organism>
<evidence type="ECO:0000256" key="1">
    <source>
        <dbReference type="SAM" id="Phobius"/>
    </source>
</evidence>
<dbReference type="EMBL" id="MT074669">
    <property type="protein sequence ID" value="QIU79928.1"/>
    <property type="molecule type" value="Genomic_DNA"/>
</dbReference>
<evidence type="ECO:0000313" key="2">
    <source>
        <dbReference type="EMBL" id="QIU79928.1"/>
    </source>
</evidence>
<reference evidence="2" key="1">
    <citation type="submission" date="2020-02" db="EMBL/GenBank/DDBJ databases">
        <title>PAGI-encoded CrpP-like fluoroquinolone-modifying enzymes among Pseudomonas aeruginosa clinical isolates in Europe.</title>
        <authorList>
            <person name="Ortiz de la Rosa J.M."/>
            <person name="Nordmann P."/>
            <person name="Poirel L."/>
        </authorList>
    </citation>
    <scope>NUCLEOTIDE SEQUENCE</scope>
    <source>
        <strain evidence="2">PAGI-60</strain>
    </source>
</reference>
<keyword evidence="1" id="KW-0472">Membrane</keyword>